<dbReference type="Proteomes" id="UP000327157">
    <property type="component" value="Unassembled WGS sequence"/>
</dbReference>
<reference evidence="1 2" key="2">
    <citation type="submission" date="2019-11" db="EMBL/GenBank/DDBJ databases">
        <title>A de novo genome assembly of a pear dwarfing rootstock.</title>
        <authorList>
            <person name="Wang F."/>
            <person name="Wang J."/>
            <person name="Li S."/>
            <person name="Zhang Y."/>
            <person name="Fang M."/>
            <person name="Ma L."/>
            <person name="Zhao Y."/>
            <person name="Jiang S."/>
        </authorList>
    </citation>
    <scope>NUCLEOTIDE SEQUENCE [LARGE SCALE GENOMIC DNA]</scope>
    <source>
        <strain evidence="1">S2</strain>
        <tissue evidence="1">Leaf</tissue>
    </source>
</reference>
<dbReference type="AlphaFoldDB" id="A0A5N5FN63"/>
<comment type="caution">
    <text evidence="1">The sequence shown here is derived from an EMBL/GenBank/DDBJ whole genome shotgun (WGS) entry which is preliminary data.</text>
</comment>
<proteinExistence type="predicted"/>
<reference evidence="1 2" key="1">
    <citation type="submission" date="2019-09" db="EMBL/GenBank/DDBJ databases">
        <authorList>
            <person name="Ou C."/>
        </authorList>
    </citation>
    <scope>NUCLEOTIDE SEQUENCE [LARGE SCALE GENOMIC DNA]</scope>
    <source>
        <strain evidence="1">S2</strain>
        <tissue evidence="1">Leaf</tissue>
    </source>
</reference>
<gene>
    <name evidence="1" type="ORF">D8674_042111</name>
</gene>
<protein>
    <submittedName>
        <fullName evidence="1">Uncharacterized protein</fullName>
    </submittedName>
</protein>
<sequence>MWKCVLFSLSARIRICKMGKMGSVVWSHGLIENKKVNDGVNGLNGNYFMVANMNNGAMECTDDG</sequence>
<name>A0A5N5FN63_9ROSA</name>
<keyword evidence="2" id="KW-1185">Reference proteome</keyword>
<accession>A0A5N5FN63</accession>
<organism evidence="1 2">
    <name type="scientific">Pyrus ussuriensis x Pyrus communis</name>
    <dbReference type="NCBI Taxonomy" id="2448454"/>
    <lineage>
        <taxon>Eukaryota</taxon>
        <taxon>Viridiplantae</taxon>
        <taxon>Streptophyta</taxon>
        <taxon>Embryophyta</taxon>
        <taxon>Tracheophyta</taxon>
        <taxon>Spermatophyta</taxon>
        <taxon>Magnoliopsida</taxon>
        <taxon>eudicotyledons</taxon>
        <taxon>Gunneridae</taxon>
        <taxon>Pentapetalae</taxon>
        <taxon>rosids</taxon>
        <taxon>fabids</taxon>
        <taxon>Rosales</taxon>
        <taxon>Rosaceae</taxon>
        <taxon>Amygdaloideae</taxon>
        <taxon>Maleae</taxon>
        <taxon>Pyrus</taxon>
    </lineage>
</organism>
<dbReference type="EMBL" id="SMOL01000621">
    <property type="protein sequence ID" value="KAB2604433.1"/>
    <property type="molecule type" value="Genomic_DNA"/>
</dbReference>
<evidence type="ECO:0000313" key="1">
    <source>
        <dbReference type="EMBL" id="KAB2604433.1"/>
    </source>
</evidence>
<evidence type="ECO:0000313" key="2">
    <source>
        <dbReference type="Proteomes" id="UP000327157"/>
    </source>
</evidence>